<feature type="transmembrane region" description="Helical" evidence="1">
    <location>
        <begin position="76"/>
        <end position="101"/>
    </location>
</feature>
<dbReference type="RefSeq" id="XP_022312024.1">
    <property type="nucleotide sequence ID" value="XM_022456316.1"/>
</dbReference>
<name>A0A8B8CA62_CRAVI</name>
<organism evidence="2 3">
    <name type="scientific">Crassostrea virginica</name>
    <name type="common">Eastern oyster</name>
    <dbReference type="NCBI Taxonomy" id="6565"/>
    <lineage>
        <taxon>Eukaryota</taxon>
        <taxon>Metazoa</taxon>
        <taxon>Spiralia</taxon>
        <taxon>Lophotrochozoa</taxon>
        <taxon>Mollusca</taxon>
        <taxon>Bivalvia</taxon>
        <taxon>Autobranchia</taxon>
        <taxon>Pteriomorphia</taxon>
        <taxon>Ostreida</taxon>
        <taxon>Ostreoidea</taxon>
        <taxon>Ostreidae</taxon>
        <taxon>Crassostrea</taxon>
    </lineage>
</organism>
<reference evidence="3" key="1">
    <citation type="submission" date="2025-08" db="UniProtKB">
        <authorList>
            <consortium name="RefSeq"/>
        </authorList>
    </citation>
    <scope>IDENTIFICATION</scope>
    <source>
        <tissue evidence="3">Whole sample</tissue>
    </source>
</reference>
<keyword evidence="1" id="KW-0812">Transmembrane</keyword>
<keyword evidence="1" id="KW-1133">Transmembrane helix</keyword>
<evidence type="ECO:0000313" key="2">
    <source>
        <dbReference type="Proteomes" id="UP000694844"/>
    </source>
</evidence>
<feature type="transmembrane region" description="Helical" evidence="1">
    <location>
        <begin position="163"/>
        <end position="184"/>
    </location>
</feature>
<accession>A0A8B8CA62</accession>
<proteinExistence type="predicted"/>
<dbReference type="AlphaFoldDB" id="A0A8B8CA62"/>
<evidence type="ECO:0000313" key="3">
    <source>
        <dbReference type="RefSeq" id="XP_022312024.1"/>
    </source>
</evidence>
<protein>
    <submittedName>
        <fullName evidence="3">Uncharacterized protein LOC111117247</fullName>
    </submittedName>
</protein>
<dbReference type="OrthoDB" id="6202851at2759"/>
<dbReference type="KEGG" id="cvn:111117247"/>
<evidence type="ECO:0000256" key="1">
    <source>
        <dbReference type="SAM" id="Phobius"/>
    </source>
</evidence>
<keyword evidence="2" id="KW-1185">Reference proteome</keyword>
<dbReference type="Gene3D" id="1.20.140.150">
    <property type="match status" value="1"/>
</dbReference>
<feature type="transmembrane region" description="Helical" evidence="1">
    <location>
        <begin position="12"/>
        <end position="37"/>
    </location>
</feature>
<keyword evidence="1" id="KW-0472">Membrane</keyword>
<dbReference type="GeneID" id="111117247"/>
<dbReference type="Proteomes" id="UP000694844">
    <property type="component" value="Chromosome 10"/>
</dbReference>
<feature type="transmembrane region" description="Helical" evidence="1">
    <location>
        <begin position="113"/>
        <end position="143"/>
    </location>
</feature>
<sequence>MKLPLFSQPVGFLILGYCLCLFSLSLYLIGFVAPFWVKVNSVSSVTYIFGLWRYCRKSADSTICAELQKTNDVFRLIQIAGGVGLVVLLILSVTLSAQVLLMKKRNRYIIITAICLSTLSGVMIFQVFLLCVLIFLTLASLGVFDILELIPLGDVPVSEHFHISYYLAVVSMVLCCIATILLVCDYKSEFA</sequence>
<gene>
    <name evidence="3" type="primary">LOC111117247</name>
</gene>